<dbReference type="RefSeq" id="WP_068821681.1">
    <property type="nucleotide sequence ID" value="NZ_LWHJ01000022.1"/>
</dbReference>
<organism evidence="1 2">
    <name type="scientific">Pedobacter psychrophilus</name>
    <dbReference type="NCBI Taxonomy" id="1826909"/>
    <lineage>
        <taxon>Bacteria</taxon>
        <taxon>Pseudomonadati</taxon>
        <taxon>Bacteroidota</taxon>
        <taxon>Sphingobacteriia</taxon>
        <taxon>Sphingobacteriales</taxon>
        <taxon>Sphingobacteriaceae</taxon>
        <taxon>Pedobacter</taxon>
    </lineage>
</organism>
<dbReference type="EMBL" id="LWHJ01000022">
    <property type="protein sequence ID" value="OAQ40443.1"/>
    <property type="molecule type" value="Genomic_DNA"/>
</dbReference>
<dbReference type="AlphaFoldDB" id="A0A179DJ29"/>
<proteinExistence type="predicted"/>
<comment type="caution">
    <text evidence="1">The sequence shown here is derived from an EMBL/GenBank/DDBJ whole genome shotgun (WGS) entry which is preliminary data.</text>
</comment>
<gene>
    <name evidence="1" type="ORF">A5893_05705</name>
</gene>
<sequence>MKTSIIQNGISIFNKDYQTFKNGNSKDLNNLMTKNFIDNPENNKIISQILVDLNDKDGGGPIANLKTLEAHFIDDFKKGKVNFAYELKLEWGCSAIKKDLIKHEIFDFELDNEKQLLFLFLFIPS</sequence>
<evidence type="ECO:0000313" key="2">
    <source>
        <dbReference type="Proteomes" id="UP000078459"/>
    </source>
</evidence>
<keyword evidence="2" id="KW-1185">Reference proteome</keyword>
<dbReference type="STRING" id="1826909.A5893_05705"/>
<reference evidence="1 2" key="2">
    <citation type="submission" date="2016-06" db="EMBL/GenBank/DDBJ databases">
        <title>Pedobacter psychrophilus sp. nov., isolated from Antarctic fragmentary rock.</title>
        <authorList>
            <person name="Svec P."/>
        </authorList>
    </citation>
    <scope>NUCLEOTIDE SEQUENCE [LARGE SCALE GENOMIC DNA]</scope>
    <source>
        <strain evidence="1 2">CCM 8644</strain>
    </source>
</reference>
<evidence type="ECO:0000313" key="1">
    <source>
        <dbReference type="EMBL" id="OAQ40443.1"/>
    </source>
</evidence>
<accession>A0A179DJ29</accession>
<protein>
    <submittedName>
        <fullName evidence="1">Uncharacterized protein</fullName>
    </submittedName>
</protein>
<dbReference type="Proteomes" id="UP000078459">
    <property type="component" value="Unassembled WGS sequence"/>
</dbReference>
<name>A0A179DJ29_9SPHI</name>
<reference evidence="1 2" key="1">
    <citation type="submission" date="2016-04" db="EMBL/GenBank/DDBJ databases">
        <authorList>
            <person name="Evans L.H."/>
            <person name="Alamgir A."/>
            <person name="Owens N."/>
            <person name="Weber N.D."/>
            <person name="Virtaneva K."/>
            <person name="Barbian K."/>
            <person name="Babar A."/>
            <person name="Rosenke K."/>
        </authorList>
    </citation>
    <scope>NUCLEOTIDE SEQUENCE [LARGE SCALE GENOMIC DNA]</scope>
    <source>
        <strain evidence="1 2">CCM 8644</strain>
    </source>
</reference>